<accession>A0ACC2GYL4</accession>
<comment type="caution">
    <text evidence="1">The sequence shown here is derived from an EMBL/GenBank/DDBJ whole genome shotgun (WGS) entry which is preliminary data.</text>
</comment>
<evidence type="ECO:0000313" key="1">
    <source>
        <dbReference type="EMBL" id="KAJ8008784.1"/>
    </source>
</evidence>
<organism evidence="1 2">
    <name type="scientific">Dallia pectoralis</name>
    <name type="common">Alaska blackfish</name>
    <dbReference type="NCBI Taxonomy" id="75939"/>
    <lineage>
        <taxon>Eukaryota</taxon>
        <taxon>Metazoa</taxon>
        <taxon>Chordata</taxon>
        <taxon>Craniata</taxon>
        <taxon>Vertebrata</taxon>
        <taxon>Euteleostomi</taxon>
        <taxon>Actinopterygii</taxon>
        <taxon>Neopterygii</taxon>
        <taxon>Teleostei</taxon>
        <taxon>Protacanthopterygii</taxon>
        <taxon>Esociformes</taxon>
        <taxon>Umbridae</taxon>
        <taxon>Dallia</taxon>
    </lineage>
</organism>
<gene>
    <name evidence="1" type="ORF">DPEC_G00082020</name>
</gene>
<evidence type="ECO:0000313" key="2">
    <source>
        <dbReference type="Proteomes" id="UP001157502"/>
    </source>
</evidence>
<dbReference type="EMBL" id="CM055734">
    <property type="protein sequence ID" value="KAJ8008784.1"/>
    <property type="molecule type" value="Genomic_DNA"/>
</dbReference>
<sequence>MEEMDTSKLCLRASEIVKNAIETLDWPSAVSHGSEAANDPDELQNIEWISSENFTIERGKQQLDEYMHTWEMHPSWLYHLIFMHETDVEFHHHLYHYRAQWSMPTASSPVPRASACVYFVIVVSNKVKSQTLPVDVYFFVESNRLTHRPGNTRFREKWLKDVIDSKTLLLNAVDF</sequence>
<proteinExistence type="predicted"/>
<protein>
    <submittedName>
        <fullName evidence="1">Uncharacterized protein</fullName>
    </submittedName>
</protein>
<keyword evidence="2" id="KW-1185">Reference proteome</keyword>
<name>A0ACC2GYL4_DALPE</name>
<reference evidence="1" key="1">
    <citation type="submission" date="2021-05" db="EMBL/GenBank/DDBJ databases">
        <authorList>
            <person name="Pan Q."/>
            <person name="Jouanno E."/>
            <person name="Zahm M."/>
            <person name="Klopp C."/>
            <person name="Cabau C."/>
            <person name="Louis A."/>
            <person name="Berthelot C."/>
            <person name="Parey E."/>
            <person name="Roest Crollius H."/>
            <person name="Montfort J."/>
            <person name="Robinson-Rechavi M."/>
            <person name="Bouchez O."/>
            <person name="Lampietro C."/>
            <person name="Lopez Roques C."/>
            <person name="Donnadieu C."/>
            <person name="Postlethwait J."/>
            <person name="Bobe J."/>
            <person name="Dillon D."/>
            <person name="Chandos A."/>
            <person name="von Hippel F."/>
            <person name="Guiguen Y."/>
        </authorList>
    </citation>
    <scope>NUCLEOTIDE SEQUENCE</scope>
    <source>
        <strain evidence="1">YG-Jan2019</strain>
    </source>
</reference>
<dbReference type="Proteomes" id="UP001157502">
    <property type="component" value="Chromosome 7"/>
</dbReference>